<keyword evidence="6" id="KW-0408">Iron</keyword>
<keyword evidence="10 11" id="KW-0998">Cell outer membrane</keyword>
<evidence type="ECO:0000256" key="1">
    <source>
        <dbReference type="ARBA" id="ARBA00004571"/>
    </source>
</evidence>
<dbReference type="eggNOG" id="COG4771">
    <property type="taxonomic scope" value="Bacteria"/>
</dbReference>
<feature type="chain" id="PRO_5001922021" evidence="13">
    <location>
        <begin position="30"/>
        <end position="765"/>
    </location>
</feature>
<dbReference type="CDD" id="cd01347">
    <property type="entry name" value="ligand_gated_channel"/>
    <property type="match status" value="1"/>
</dbReference>
<evidence type="ECO:0000256" key="2">
    <source>
        <dbReference type="ARBA" id="ARBA00022448"/>
    </source>
</evidence>
<evidence type="ECO:0000256" key="8">
    <source>
        <dbReference type="ARBA" id="ARBA00023077"/>
    </source>
</evidence>
<dbReference type="InterPro" id="IPR000531">
    <property type="entry name" value="Beta-barrel_TonB"/>
</dbReference>
<evidence type="ECO:0000256" key="12">
    <source>
        <dbReference type="RuleBase" id="RU003357"/>
    </source>
</evidence>
<evidence type="ECO:0000313" key="17">
    <source>
        <dbReference type="Proteomes" id="UP000029640"/>
    </source>
</evidence>
<dbReference type="Pfam" id="PF00593">
    <property type="entry name" value="TonB_dep_Rec_b-barrel"/>
    <property type="match status" value="1"/>
</dbReference>
<dbReference type="PANTHER" id="PTHR32552:SF81">
    <property type="entry name" value="TONB-DEPENDENT OUTER MEMBRANE RECEPTOR"/>
    <property type="match status" value="1"/>
</dbReference>
<keyword evidence="5 11" id="KW-0812">Transmembrane</keyword>
<accession>A0A095XYW7</accession>
<evidence type="ECO:0000256" key="6">
    <source>
        <dbReference type="ARBA" id="ARBA00023004"/>
    </source>
</evidence>
<evidence type="ECO:0000256" key="10">
    <source>
        <dbReference type="ARBA" id="ARBA00023237"/>
    </source>
</evidence>
<keyword evidence="9 11" id="KW-0472">Membrane</keyword>
<dbReference type="PROSITE" id="PS52016">
    <property type="entry name" value="TONB_DEPENDENT_REC_3"/>
    <property type="match status" value="1"/>
</dbReference>
<dbReference type="InterPro" id="IPR039426">
    <property type="entry name" value="TonB-dep_rcpt-like"/>
</dbReference>
<evidence type="ECO:0000256" key="7">
    <source>
        <dbReference type="ARBA" id="ARBA00023065"/>
    </source>
</evidence>
<evidence type="ECO:0000256" key="11">
    <source>
        <dbReference type="PROSITE-ProRule" id="PRU01360"/>
    </source>
</evidence>
<reference evidence="16 17" key="1">
    <citation type="journal article" date="2014" name="Genome Announc.">
        <title>Genome Sequence of Gammaproteobacterial Pseudohaliea rubra Type Strain DSM 19751, Isolated from Coastal Seawater of the Mediterranean Sea.</title>
        <authorList>
            <person name="Spring S."/>
            <person name="Fiebig A."/>
            <person name="Riedel T."/>
            <person name="Goker M."/>
            <person name="Klenk H.P."/>
        </authorList>
    </citation>
    <scope>NUCLEOTIDE SEQUENCE [LARGE SCALE GENOMIC DNA]</scope>
    <source>
        <strain evidence="16 17">DSM 19751</strain>
    </source>
</reference>
<keyword evidence="3 11" id="KW-1134">Transmembrane beta strand</keyword>
<dbReference type="PATRIC" id="fig|1265313.6.peg.425"/>
<organism evidence="16 17">
    <name type="scientific">Pseudohaliea rubra DSM 19751</name>
    <dbReference type="NCBI Taxonomy" id="1265313"/>
    <lineage>
        <taxon>Bacteria</taxon>
        <taxon>Pseudomonadati</taxon>
        <taxon>Pseudomonadota</taxon>
        <taxon>Gammaproteobacteria</taxon>
        <taxon>Cellvibrionales</taxon>
        <taxon>Halieaceae</taxon>
        <taxon>Pseudohaliea</taxon>
    </lineage>
</organism>
<evidence type="ECO:0000313" key="16">
    <source>
        <dbReference type="EMBL" id="KGE04956.1"/>
    </source>
</evidence>
<dbReference type="GO" id="GO:0006826">
    <property type="term" value="P:iron ion transport"/>
    <property type="evidence" value="ECO:0007669"/>
    <property type="project" value="UniProtKB-KW"/>
</dbReference>
<dbReference type="RefSeq" id="WP_035513853.1">
    <property type="nucleotide sequence ID" value="NZ_KN234746.1"/>
</dbReference>
<feature type="domain" description="TonB-dependent receptor plug" evidence="15">
    <location>
        <begin position="55"/>
        <end position="166"/>
    </location>
</feature>
<dbReference type="Pfam" id="PF07715">
    <property type="entry name" value="Plug"/>
    <property type="match status" value="1"/>
</dbReference>
<comment type="caution">
    <text evidence="16">The sequence shown here is derived from an EMBL/GenBank/DDBJ whole genome shotgun (WGS) entry which is preliminary data.</text>
</comment>
<dbReference type="SUPFAM" id="SSF56935">
    <property type="entry name" value="Porins"/>
    <property type="match status" value="1"/>
</dbReference>
<dbReference type="PANTHER" id="PTHR32552">
    <property type="entry name" value="FERRICHROME IRON RECEPTOR-RELATED"/>
    <property type="match status" value="1"/>
</dbReference>
<sequence>MKYPHSTRRPLCQAILLASLTAVPAAALAQNPAGEAGFAGIEEVIVTARKREESVQNTPVSMVAVGAEGLKARSVDSFGRLGEVAPNIEINGGIPNGGGSATQIFIRGIGQDDYSFPNEPGVGLYIDDVYISRSAAADFGFMDIERIEILRGPQGTLYGRNTIGGAVKIVTRKPEGSNSGEVGVTVGRYDRLDVYANYDMALTDRLAAKFAVATFNRDGLGSNLIGQDLGEDDEIDARASFRWDASDTLEVLFTADYMKQEQAGPAGSMVRFDALDPGTDSLINDLLAPPVVEEFNLQPPLDRYGEAWVKTLDDCNKCVYDSGGTVETRDDGEIWGAALTINKTIGDSLFRSITAVRDYDIDIRRDSEHTPFDIVQVDNPETFTQYTQEFQWNGTGMDGRLDYVLGVFGLYEDGDSELFAPLLSGLFDVTGGLADNTAFITTEYEAYSLAAYAEATYALTDRLALTVGGRFTHDDKEYIYGLSRPESGQVPLPPERLADDWTEFLPKAGLEYQQTDDLLWYANASRGYKAGGYNSRALSGIAPKAYDPEFVDVYEVGFKSSWADNTFTLNGALFYNEYTDIQLLAVLDLGGGNVETVIENAGEATIVGGELEFQWMPTANWNFSGGIGLLDAEYDSVGASAAGAGIAESNELINAPELSANLSGEYRVPLASGDLALRADMIYRDDQYRDAVNTPELQAEAYTLWNGRVTWTSASERWEVAGFVTNITDEIFVTNGVSVLGLGYVEAYYSRPREWGLSVTMNFGS</sequence>
<evidence type="ECO:0000256" key="5">
    <source>
        <dbReference type="ARBA" id="ARBA00022692"/>
    </source>
</evidence>
<feature type="signal peptide" evidence="13">
    <location>
        <begin position="1"/>
        <end position="29"/>
    </location>
</feature>
<dbReference type="EMBL" id="AUVB01000013">
    <property type="protein sequence ID" value="KGE04956.1"/>
    <property type="molecule type" value="Genomic_DNA"/>
</dbReference>
<keyword evidence="13" id="KW-0732">Signal</keyword>
<dbReference type="HOGENOM" id="CLU_008287_15_2_6"/>
<dbReference type="Proteomes" id="UP000029640">
    <property type="component" value="Unassembled WGS sequence"/>
</dbReference>
<feature type="domain" description="TonB-dependent receptor-like beta-barrel" evidence="14">
    <location>
        <begin position="327"/>
        <end position="727"/>
    </location>
</feature>
<dbReference type="InterPro" id="IPR036942">
    <property type="entry name" value="Beta-barrel_TonB_sf"/>
</dbReference>
<evidence type="ECO:0000259" key="14">
    <source>
        <dbReference type="Pfam" id="PF00593"/>
    </source>
</evidence>
<keyword evidence="8 12" id="KW-0798">TonB box</keyword>
<comment type="similarity">
    <text evidence="11 12">Belongs to the TonB-dependent receptor family.</text>
</comment>
<evidence type="ECO:0000259" key="15">
    <source>
        <dbReference type="Pfam" id="PF07715"/>
    </source>
</evidence>
<evidence type="ECO:0000256" key="13">
    <source>
        <dbReference type="SAM" id="SignalP"/>
    </source>
</evidence>
<dbReference type="GO" id="GO:0009279">
    <property type="term" value="C:cell outer membrane"/>
    <property type="evidence" value="ECO:0007669"/>
    <property type="project" value="UniProtKB-SubCell"/>
</dbReference>
<keyword evidence="17" id="KW-1185">Reference proteome</keyword>
<dbReference type="Gene3D" id="2.40.170.20">
    <property type="entry name" value="TonB-dependent receptor, beta-barrel domain"/>
    <property type="match status" value="2"/>
</dbReference>
<dbReference type="STRING" id="1265313.HRUBRA_00429"/>
<dbReference type="InterPro" id="IPR012910">
    <property type="entry name" value="Plug_dom"/>
</dbReference>
<keyword evidence="7" id="KW-0406">Ion transport</keyword>
<comment type="subcellular location">
    <subcellularLocation>
        <location evidence="1 11">Cell outer membrane</location>
        <topology evidence="1 11">Multi-pass membrane protein</topology>
    </subcellularLocation>
</comment>
<proteinExistence type="inferred from homology"/>
<protein>
    <submittedName>
        <fullName evidence="16">TonB-dependent receptor</fullName>
    </submittedName>
</protein>
<keyword evidence="4" id="KW-0410">Iron transport</keyword>
<keyword evidence="2 11" id="KW-0813">Transport</keyword>
<evidence type="ECO:0000256" key="3">
    <source>
        <dbReference type="ARBA" id="ARBA00022452"/>
    </source>
</evidence>
<gene>
    <name evidence="16" type="ORF">HRUBRA_00429</name>
</gene>
<keyword evidence="16" id="KW-0675">Receptor</keyword>
<dbReference type="AlphaFoldDB" id="A0A095XYW7"/>
<evidence type="ECO:0000256" key="9">
    <source>
        <dbReference type="ARBA" id="ARBA00023136"/>
    </source>
</evidence>
<name>A0A095XYW7_9GAMM</name>
<evidence type="ECO:0000256" key="4">
    <source>
        <dbReference type="ARBA" id="ARBA00022496"/>
    </source>
</evidence>